<proteinExistence type="predicted"/>
<dbReference type="EMBL" id="JBHUPD010000001">
    <property type="protein sequence ID" value="MFD2871886.1"/>
    <property type="molecule type" value="Genomic_DNA"/>
</dbReference>
<comment type="caution">
    <text evidence="1">The sequence shown here is derived from an EMBL/GenBank/DDBJ whole genome shotgun (WGS) entry which is preliminary data.</text>
</comment>
<reference evidence="2" key="1">
    <citation type="journal article" date="2019" name="Int. J. Syst. Evol. Microbiol.">
        <title>The Global Catalogue of Microorganisms (GCM) 10K type strain sequencing project: providing services to taxonomists for standard genome sequencing and annotation.</title>
        <authorList>
            <consortium name="The Broad Institute Genomics Platform"/>
            <consortium name="The Broad Institute Genome Sequencing Center for Infectious Disease"/>
            <person name="Wu L."/>
            <person name="Ma J."/>
        </authorList>
    </citation>
    <scope>NUCLEOTIDE SEQUENCE [LARGE SCALE GENOMIC DNA]</scope>
    <source>
        <strain evidence="2">KCTC 22437</strain>
    </source>
</reference>
<evidence type="ECO:0000313" key="2">
    <source>
        <dbReference type="Proteomes" id="UP001597557"/>
    </source>
</evidence>
<dbReference type="Proteomes" id="UP001597557">
    <property type="component" value="Unassembled WGS sequence"/>
</dbReference>
<sequence>MKPKILIALCILFGVALIGNRMKAQTKTGNISISVSEDEKTYEFSAKFDAEKMPKVLGYMDDHLKGAGISFKNTQADADLTLDNKMIFHMKSSPGKLAFKFDKRKNSAEFYRQFKAMCEGLRDLIQQK</sequence>
<gene>
    <name evidence="1" type="ORF">ACFS5N_05370</name>
</gene>
<keyword evidence="2" id="KW-1185">Reference proteome</keyword>
<protein>
    <submittedName>
        <fullName evidence="1">Uncharacterized protein</fullName>
    </submittedName>
</protein>
<name>A0ABW5Y9G3_9SPHI</name>
<accession>A0ABW5Y9G3</accession>
<organism evidence="1 2">
    <name type="scientific">Mucilaginibacter ximonensis</name>
    <dbReference type="NCBI Taxonomy" id="538021"/>
    <lineage>
        <taxon>Bacteria</taxon>
        <taxon>Pseudomonadati</taxon>
        <taxon>Bacteroidota</taxon>
        <taxon>Sphingobacteriia</taxon>
        <taxon>Sphingobacteriales</taxon>
        <taxon>Sphingobacteriaceae</taxon>
        <taxon>Mucilaginibacter</taxon>
    </lineage>
</organism>
<dbReference type="RefSeq" id="WP_377183003.1">
    <property type="nucleotide sequence ID" value="NZ_JBHUPD010000001.1"/>
</dbReference>
<evidence type="ECO:0000313" key="1">
    <source>
        <dbReference type="EMBL" id="MFD2871886.1"/>
    </source>
</evidence>